<sequence length="52" mass="5873">MENFTGAPPEATAGRLCLIERCLIELCQVELCQVELCQVELRLSSYACSKYF</sequence>
<gene>
    <name evidence="1" type="ORF">AB0A88_02905</name>
</gene>
<keyword evidence="2" id="KW-1185">Reference proteome</keyword>
<proteinExistence type="predicted"/>
<organism evidence="1 2">
    <name type="scientific">Streptomyces narbonensis</name>
    <dbReference type="NCBI Taxonomy" id="67333"/>
    <lineage>
        <taxon>Bacteria</taxon>
        <taxon>Bacillati</taxon>
        <taxon>Actinomycetota</taxon>
        <taxon>Actinomycetes</taxon>
        <taxon>Kitasatosporales</taxon>
        <taxon>Streptomycetaceae</taxon>
        <taxon>Streptomyces</taxon>
    </lineage>
</organism>
<accession>A0ABV3C2T8</accession>
<protein>
    <submittedName>
        <fullName evidence="1">Uncharacterized protein</fullName>
    </submittedName>
</protein>
<evidence type="ECO:0000313" key="2">
    <source>
        <dbReference type="Proteomes" id="UP001551329"/>
    </source>
</evidence>
<dbReference type="Proteomes" id="UP001551329">
    <property type="component" value="Unassembled WGS sequence"/>
</dbReference>
<name>A0ABV3C2T8_9ACTN</name>
<evidence type="ECO:0000313" key="1">
    <source>
        <dbReference type="EMBL" id="MEU7069091.1"/>
    </source>
</evidence>
<dbReference type="EMBL" id="JBEZAE010000001">
    <property type="protein sequence ID" value="MEU7069091.1"/>
    <property type="molecule type" value="Genomic_DNA"/>
</dbReference>
<comment type="caution">
    <text evidence="1">The sequence shown here is derived from an EMBL/GenBank/DDBJ whole genome shotgun (WGS) entry which is preliminary data.</text>
</comment>
<dbReference type="RefSeq" id="WP_358467767.1">
    <property type="nucleotide sequence ID" value="NZ_JBEZAE010000001.1"/>
</dbReference>
<reference evidence="1 2" key="1">
    <citation type="submission" date="2024-06" db="EMBL/GenBank/DDBJ databases">
        <title>The Natural Products Discovery Center: Release of the First 8490 Sequenced Strains for Exploring Actinobacteria Biosynthetic Diversity.</title>
        <authorList>
            <person name="Kalkreuter E."/>
            <person name="Kautsar S.A."/>
            <person name="Yang D."/>
            <person name="Bader C.D."/>
            <person name="Teijaro C.N."/>
            <person name="Fluegel L."/>
            <person name="Davis C.M."/>
            <person name="Simpson J.R."/>
            <person name="Lauterbach L."/>
            <person name="Steele A.D."/>
            <person name="Gui C."/>
            <person name="Meng S."/>
            <person name="Li G."/>
            <person name="Viehrig K."/>
            <person name="Ye F."/>
            <person name="Su P."/>
            <person name="Kiefer A.F."/>
            <person name="Nichols A."/>
            <person name="Cepeda A.J."/>
            <person name="Yan W."/>
            <person name="Fan B."/>
            <person name="Jiang Y."/>
            <person name="Adhikari A."/>
            <person name="Zheng C.-J."/>
            <person name="Schuster L."/>
            <person name="Cowan T.M."/>
            <person name="Smanski M.J."/>
            <person name="Chevrette M.G."/>
            <person name="De Carvalho L.P.S."/>
            <person name="Shen B."/>
        </authorList>
    </citation>
    <scope>NUCLEOTIDE SEQUENCE [LARGE SCALE GENOMIC DNA]</scope>
    <source>
        <strain evidence="1 2">NPDC045974</strain>
    </source>
</reference>